<name>A0ABQ1V081_9BACT</name>
<dbReference type="InterPro" id="IPR009057">
    <property type="entry name" value="Homeodomain-like_sf"/>
</dbReference>
<keyword evidence="5" id="KW-1185">Reference proteome</keyword>
<dbReference type="Pfam" id="PF00440">
    <property type="entry name" value="TetR_N"/>
    <property type="match status" value="1"/>
</dbReference>
<evidence type="ECO:0000256" key="1">
    <source>
        <dbReference type="ARBA" id="ARBA00023125"/>
    </source>
</evidence>
<feature type="DNA-binding region" description="H-T-H motif" evidence="2">
    <location>
        <begin position="30"/>
        <end position="49"/>
    </location>
</feature>
<reference evidence="5" key="1">
    <citation type="journal article" date="2019" name="Int. J. Syst. Evol. Microbiol.">
        <title>The Global Catalogue of Microorganisms (GCM) 10K type strain sequencing project: providing services to taxonomists for standard genome sequencing and annotation.</title>
        <authorList>
            <consortium name="The Broad Institute Genomics Platform"/>
            <consortium name="The Broad Institute Genome Sequencing Center for Infectious Disease"/>
            <person name="Wu L."/>
            <person name="Ma J."/>
        </authorList>
    </citation>
    <scope>NUCLEOTIDE SEQUENCE [LARGE SCALE GENOMIC DNA]</scope>
    <source>
        <strain evidence="5">CGMCC 1.15407</strain>
    </source>
</reference>
<comment type="caution">
    <text evidence="4">The sequence shown here is derived from an EMBL/GenBank/DDBJ whole genome shotgun (WGS) entry which is preliminary data.</text>
</comment>
<dbReference type="InterPro" id="IPR025722">
    <property type="entry name" value="TetR"/>
</dbReference>
<dbReference type="EMBL" id="BMIU01000009">
    <property type="protein sequence ID" value="GGF32855.1"/>
    <property type="molecule type" value="Genomic_DNA"/>
</dbReference>
<accession>A0ABQ1V081</accession>
<sequence>MEKKKKISTKQRIINEAIRLYNEYGAHNITSRHIAAELGISHGNLDYHYKNREAILLAIYKQMREEMSASYEKVSGSSSSFTDFHMLLLHLEAFQYKYRFFNQDVLEISRSYPEVSKLLKETIELRNKQMAEYFERFKKQGFVQDTINTVAERLKRTLRIIITFWLAQREVLSHQKGKSEGEMARHIWELVIPYMTEEGKTEFKAVVDQYGYRYEG</sequence>
<proteinExistence type="predicted"/>
<organism evidence="4 5">
    <name type="scientific">Echinicola rosea</name>
    <dbReference type="NCBI Taxonomy" id="1807691"/>
    <lineage>
        <taxon>Bacteria</taxon>
        <taxon>Pseudomonadati</taxon>
        <taxon>Bacteroidota</taxon>
        <taxon>Cytophagia</taxon>
        <taxon>Cytophagales</taxon>
        <taxon>Cyclobacteriaceae</taxon>
        <taxon>Echinicola</taxon>
    </lineage>
</organism>
<dbReference type="Pfam" id="PF13972">
    <property type="entry name" value="TetR"/>
    <property type="match status" value="1"/>
</dbReference>
<dbReference type="PANTHER" id="PTHR43479">
    <property type="entry name" value="ACREF/ENVCD OPERON REPRESSOR-RELATED"/>
    <property type="match status" value="1"/>
</dbReference>
<dbReference type="Gene3D" id="1.10.357.10">
    <property type="entry name" value="Tetracycline Repressor, domain 2"/>
    <property type="match status" value="1"/>
</dbReference>
<evidence type="ECO:0000259" key="3">
    <source>
        <dbReference type="PROSITE" id="PS50977"/>
    </source>
</evidence>
<feature type="domain" description="HTH tetR-type" evidence="3">
    <location>
        <begin position="7"/>
        <end position="67"/>
    </location>
</feature>
<dbReference type="PROSITE" id="PS50977">
    <property type="entry name" value="HTH_TETR_2"/>
    <property type="match status" value="1"/>
</dbReference>
<dbReference type="InterPro" id="IPR001647">
    <property type="entry name" value="HTH_TetR"/>
</dbReference>
<dbReference type="PANTHER" id="PTHR43479:SF12">
    <property type="entry name" value="TRANSCRIPTIONAL REGULATORY PROTEIN"/>
    <property type="match status" value="1"/>
</dbReference>
<evidence type="ECO:0000256" key="2">
    <source>
        <dbReference type="PROSITE-ProRule" id="PRU00335"/>
    </source>
</evidence>
<protein>
    <recommendedName>
        <fullName evidence="3">HTH tetR-type domain-containing protein</fullName>
    </recommendedName>
</protein>
<evidence type="ECO:0000313" key="4">
    <source>
        <dbReference type="EMBL" id="GGF32855.1"/>
    </source>
</evidence>
<gene>
    <name evidence="4" type="ORF">GCM10011339_21270</name>
</gene>
<evidence type="ECO:0000313" key="5">
    <source>
        <dbReference type="Proteomes" id="UP000647339"/>
    </source>
</evidence>
<dbReference type="RefSeq" id="WP_137401465.1">
    <property type="nucleotide sequence ID" value="NZ_BMIU01000009.1"/>
</dbReference>
<keyword evidence="1 2" id="KW-0238">DNA-binding</keyword>
<dbReference type="InterPro" id="IPR050624">
    <property type="entry name" value="HTH-type_Tx_Regulator"/>
</dbReference>
<dbReference type="PRINTS" id="PR00455">
    <property type="entry name" value="HTHTETR"/>
</dbReference>
<dbReference type="Proteomes" id="UP000647339">
    <property type="component" value="Unassembled WGS sequence"/>
</dbReference>
<dbReference type="SUPFAM" id="SSF46689">
    <property type="entry name" value="Homeodomain-like"/>
    <property type="match status" value="1"/>
</dbReference>